<dbReference type="Proteomes" id="UP001596004">
    <property type="component" value="Unassembled WGS sequence"/>
</dbReference>
<organism evidence="10 11">
    <name type="scientific">Sphaerisporangium dianthi</name>
    <dbReference type="NCBI Taxonomy" id="1436120"/>
    <lineage>
        <taxon>Bacteria</taxon>
        <taxon>Bacillati</taxon>
        <taxon>Actinomycetota</taxon>
        <taxon>Actinomycetes</taxon>
        <taxon>Streptosporangiales</taxon>
        <taxon>Streptosporangiaceae</taxon>
        <taxon>Sphaerisporangium</taxon>
    </lineage>
</organism>
<keyword evidence="7" id="KW-0131">Cell cycle</keyword>
<evidence type="ECO:0000313" key="10">
    <source>
        <dbReference type="EMBL" id="MFC4536483.1"/>
    </source>
</evidence>
<feature type="compositionally biased region" description="Low complexity" evidence="8">
    <location>
        <begin position="226"/>
        <end position="235"/>
    </location>
</feature>
<dbReference type="Pfam" id="PF03799">
    <property type="entry name" value="FtsQ_DivIB_C"/>
    <property type="match status" value="1"/>
</dbReference>
<gene>
    <name evidence="10" type="ORF">ACFO60_37425</name>
</gene>
<dbReference type="InterPro" id="IPR005548">
    <property type="entry name" value="Cell_div_FtsQ/DivIB_C"/>
</dbReference>
<evidence type="ECO:0000256" key="3">
    <source>
        <dbReference type="ARBA" id="ARBA00022618"/>
    </source>
</evidence>
<dbReference type="InterPro" id="IPR013685">
    <property type="entry name" value="POTRA_FtsQ_type"/>
</dbReference>
<keyword evidence="2" id="KW-1003">Cell membrane</keyword>
<comment type="subcellular location">
    <subcellularLocation>
        <location evidence="1">Membrane</location>
    </subcellularLocation>
</comment>
<evidence type="ECO:0000256" key="6">
    <source>
        <dbReference type="ARBA" id="ARBA00023136"/>
    </source>
</evidence>
<evidence type="ECO:0000256" key="1">
    <source>
        <dbReference type="ARBA" id="ARBA00004370"/>
    </source>
</evidence>
<keyword evidence="4" id="KW-0812">Transmembrane</keyword>
<dbReference type="InterPro" id="IPR034746">
    <property type="entry name" value="POTRA"/>
</dbReference>
<dbReference type="PANTHER" id="PTHR37820">
    <property type="entry name" value="CELL DIVISION PROTEIN DIVIB"/>
    <property type="match status" value="1"/>
</dbReference>
<keyword evidence="5" id="KW-1133">Transmembrane helix</keyword>
<evidence type="ECO:0000259" key="9">
    <source>
        <dbReference type="PROSITE" id="PS51779"/>
    </source>
</evidence>
<keyword evidence="3 10" id="KW-0132">Cell division</keyword>
<reference evidence="11" key="1">
    <citation type="journal article" date="2019" name="Int. J. Syst. Evol. Microbiol.">
        <title>The Global Catalogue of Microorganisms (GCM) 10K type strain sequencing project: providing services to taxonomists for standard genome sequencing and annotation.</title>
        <authorList>
            <consortium name="The Broad Institute Genomics Platform"/>
            <consortium name="The Broad Institute Genome Sequencing Center for Infectious Disease"/>
            <person name="Wu L."/>
            <person name="Ma J."/>
        </authorList>
    </citation>
    <scope>NUCLEOTIDE SEQUENCE [LARGE SCALE GENOMIC DNA]</scope>
    <source>
        <strain evidence="11">CGMCC 4.7132</strain>
    </source>
</reference>
<dbReference type="Gene3D" id="3.10.20.310">
    <property type="entry name" value="membrane protein fhac"/>
    <property type="match status" value="1"/>
</dbReference>
<keyword evidence="11" id="KW-1185">Reference proteome</keyword>
<dbReference type="PANTHER" id="PTHR37820:SF1">
    <property type="entry name" value="CELL DIVISION PROTEIN FTSQ"/>
    <property type="match status" value="1"/>
</dbReference>
<evidence type="ECO:0000256" key="8">
    <source>
        <dbReference type="SAM" id="MobiDB-lite"/>
    </source>
</evidence>
<dbReference type="RefSeq" id="WP_380851019.1">
    <property type="nucleotide sequence ID" value="NZ_JBHSFP010000047.1"/>
</dbReference>
<evidence type="ECO:0000256" key="2">
    <source>
        <dbReference type="ARBA" id="ARBA00022475"/>
    </source>
</evidence>
<keyword evidence="6" id="KW-0472">Membrane</keyword>
<dbReference type="PROSITE" id="PS51779">
    <property type="entry name" value="POTRA"/>
    <property type="match status" value="1"/>
</dbReference>
<feature type="region of interest" description="Disordered" evidence="8">
    <location>
        <begin position="214"/>
        <end position="249"/>
    </location>
</feature>
<dbReference type="GO" id="GO:0051301">
    <property type="term" value="P:cell division"/>
    <property type="evidence" value="ECO:0007669"/>
    <property type="project" value="UniProtKB-KW"/>
</dbReference>
<name>A0ABV9CVM5_9ACTN</name>
<evidence type="ECO:0000313" key="11">
    <source>
        <dbReference type="Proteomes" id="UP001596004"/>
    </source>
</evidence>
<dbReference type="InterPro" id="IPR050487">
    <property type="entry name" value="FtsQ_DivIB"/>
</dbReference>
<dbReference type="EMBL" id="JBHSFP010000047">
    <property type="protein sequence ID" value="MFC4536483.1"/>
    <property type="molecule type" value="Genomic_DNA"/>
</dbReference>
<protein>
    <submittedName>
        <fullName evidence="10">Cell division protein FtsQ/DivIB</fullName>
    </submittedName>
</protein>
<comment type="caution">
    <text evidence="10">The sequence shown here is derived from an EMBL/GenBank/DDBJ whole genome shotgun (WGS) entry which is preliminary data.</text>
</comment>
<accession>A0ABV9CVM5</accession>
<sequence>MSPAWRTAFVVLLSFGVVGAAAWLVFFSPVLGVQRVAVSGAAGPAADQVRRAAAVPDRQPLATVDLEQVRRRVAALRQIESVSVERNWPGTLKVRVVQRRPVAVVPAAGRADVVDRHGVVIEVRDTAPSGLPALQLDRFGPGDPATKAALGVAAGLPGELRRMVRTIRATTTQDVSLRLDDGRTIMWGGADRTKDKARVALTLLRRRADAYDVSSPEVVTVESRAPRPQGAPAGAKGTGRDTPDELAAR</sequence>
<feature type="domain" description="POTRA" evidence="9">
    <location>
        <begin position="31"/>
        <end position="99"/>
    </location>
</feature>
<evidence type="ECO:0000256" key="4">
    <source>
        <dbReference type="ARBA" id="ARBA00022692"/>
    </source>
</evidence>
<dbReference type="Pfam" id="PF08478">
    <property type="entry name" value="POTRA_1"/>
    <property type="match status" value="1"/>
</dbReference>
<evidence type="ECO:0000256" key="7">
    <source>
        <dbReference type="ARBA" id="ARBA00023306"/>
    </source>
</evidence>
<proteinExistence type="predicted"/>
<evidence type="ECO:0000256" key="5">
    <source>
        <dbReference type="ARBA" id="ARBA00022989"/>
    </source>
</evidence>
<feature type="compositionally biased region" description="Basic and acidic residues" evidence="8">
    <location>
        <begin position="238"/>
        <end position="249"/>
    </location>
</feature>